<dbReference type="Proteomes" id="UP000499080">
    <property type="component" value="Unassembled WGS sequence"/>
</dbReference>
<dbReference type="PANTHER" id="PTHR24373">
    <property type="entry name" value="SLIT RELATED LEUCINE-RICH REPEAT NEURONAL PROTEIN"/>
    <property type="match status" value="1"/>
</dbReference>
<comment type="caution">
    <text evidence="4">The sequence shown here is derived from an EMBL/GenBank/DDBJ whole genome shotgun (WGS) entry which is preliminary data.</text>
</comment>
<keyword evidence="5" id="KW-1185">Reference proteome</keyword>
<dbReference type="EMBL" id="BGPR01001324">
    <property type="protein sequence ID" value="GBM51140.1"/>
    <property type="molecule type" value="Genomic_DNA"/>
</dbReference>
<protein>
    <submittedName>
        <fullName evidence="4">Uncharacterized protein</fullName>
    </submittedName>
</protein>
<name>A0A4Y2GBY8_ARAVE</name>
<dbReference type="InterPro" id="IPR001611">
    <property type="entry name" value="Leu-rich_rpt"/>
</dbReference>
<evidence type="ECO:0000256" key="2">
    <source>
        <dbReference type="ARBA" id="ARBA00022729"/>
    </source>
</evidence>
<accession>A0A4Y2GBY8</accession>
<dbReference type="SMART" id="SM00369">
    <property type="entry name" value="LRR_TYP"/>
    <property type="match status" value="4"/>
</dbReference>
<dbReference type="AlphaFoldDB" id="A0A4Y2GBY8"/>
<organism evidence="4 5">
    <name type="scientific">Araneus ventricosus</name>
    <name type="common">Orbweaver spider</name>
    <name type="synonym">Epeira ventricosa</name>
    <dbReference type="NCBI Taxonomy" id="182803"/>
    <lineage>
        <taxon>Eukaryota</taxon>
        <taxon>Metazoa</taxon>
        <taxon>Ecdysozoa</taxon>
        <taxon>Arthropoda</taxon>
        <taxon>Chelicerata</taxon>
        <taxon>Arachnida</taxon>
        <taxon>Araneae</taxon>
        <taxon>Araneomorphae</taxon>
        <taxon>Entelegynae</taxon>
        <taxon>Araneoidea</taxon>
        <taxon>Araneidae</taxon>
        <taxon>Araneus</taxon>
    </lineage>
</organism>
<keyword evidence="3" id="KW-0677">Repeat</keyword>
<dbReference type="GO" id="GO:0031012">
    <property type="term" value="C:extracellular matrix"/>
    <property type="evidence" value="ECO:0007669"/>
    <property type="project" value="TreeGrafter"/>
</dbReference>
<proteinExistence type="predicted"/>
<dbReference type="InterPro" id="IPR050328">
    <property type="entry name" value="Dev_Immune_Receptor"/>
</dbReference>
<dbReference type="Pfam" id="PF13855">
    <property type="entry name" value="LRR_8"/>
    <property type="match status" value="1"/>
</dbReference>
<dbReference type="Gene3D" id="3.80.10.10">
    <property type="entry name" value="Ribonuclease Inhibitor"/>
    <property type="match status" value="1"/>
</dbReference>
<evidence type="ECO:0000256" key="1">
    <source>
        <dbReference type="ARBA" id="ARBA00022614"/>
    </source>
</evidence>
<dbReference type="OrthoDB" id="2013775at2759"/>
<dbReference type="InterPro" id="IPR003591">
    <property type="entry name" value="Leu-rich_rpt_typical-subtyp"/>
</dbReference>
<evidence type="ECO:0000313" key="4">
    <source>
        <dbReference type="EMBL" id="GBM51140.1"/>
    </source>
</evidence>
<evidence type="ECO:0000256" key="3">
    <source>
        <dbReference type="ARBA" id="ARBA00022737"/>
    </source>
</evidence>
<dbReference type="GO" id="GO:0005615">
    <property type="term" value="C:extracellular space"/>
    <property type="evidence" value="ECO:0007669"/>
    <property type="project" value="TreeGrafter"/>
</dbReference>
<dbReference type="InterPro" id="IPR032675">
    <property type="entry name" value="LRR_dom_sf"/>
</dbReference>
<sequence>MLVATVIAVDPLLKKGCPEPIDVQPCKCESGPYTVLQCNHVDDTEILRNAFQKSAKYAFREVHIQFSVLQYLPYEMFEKVPVKSLYLKNTTLIQLFDQPPQSLDALDTLHLENTKLMRSIVWRLLEPLTHLRILTVYYNSIKTLGQDFSKYATKELEQLTFYATDTKYIKPGTFVDFVKLNKVALENCKLTSLTRDVFPNPFDVRVLHFNNNKLTTIPDDLFSNMPKLQTVGLRFNQIVVIPATAFQGSFSKIEWLMLDGNPIICDCRIWWLVRNKPSALSGKCALPTTLQGKDIKEVDVDNFQC</sequence>
<dbReference type="PANTHER" id="PTHR24373:SF370">
    <property type="entry name" value="FISH-LIPS, ISOFORM E"/>
    <property type="match status" value="1"/>
</dbReference>
<dbReference type="SUPFAM" id="SSF52058">
    <property type="entry name" value="L domain-like"/>
    <property type="match status" value="1"/>
</dbReference>
<keyword evidence="1" id="KW-0433">Leucine-rich repeat</keyword>
<gene>
    <name evidence="4" type="ORF">AVEN_244185_1</name>
</gene>
<evidence type="ECO:0000313" key="5">
    <source>
        <dbReference type="Proteomes" id="UP000499080"/>
    </source>
</evidence>
<reference evidence="4 5" key="1">
    <citation type="journal article" date="2019" name="Sci. Rep.">
        <title>Orb-weaving spider Araneus ventricosus genome elucidates the spidroin gene catalogue.</title>
        <authorList>
            <person name="Kono N."/>
            <person name="Nakamura H."/>
            <person name="Ohtoshi R."/>
            <person name="Moran D.A.P."/>
            <person name="Shinohara A."/>
            <person name="Yoshida Y."/>
            <person name="Fujiwara M."/>
            <person name="Mori M."/>
            <person name="Tomita M."/>
            <person name="Arakawa K."/>
        </authorList>
    </citation>
    <scope>NUCLEOTIDE SEQUENCE [LARGE SCALE GENOMIC DNA]</scope>
</reference>
<keyword evidence="2" id="KW-0732">Signal</keyword>